<protein>
    <submittedName>
        <fullName evidence="1">Uncharacterized protein</fullName>
    </submittedName>
</protein>
<dbReference type="HOGENOM" id="CLU_2040536_0_0_1"/>
<dbReference type="AlphaFoldDB" id="B3N8G3"/>
<dbReference type="OMA" id="KFYDQQD"/>
<gene>
    <name evidence="1" type="primary">Dere\GG24017</name>
    <name evidence="1" type="synonym">dere_GLEANR_8786</name>
    <name evidence="1" type="synonym">GG24017</name>
    <name evidence="1" type="ORF">Dere_GG24017</name>
</gene>
<keyword evidence="2" id="KW-1185">Reference proteome</keyword>
<dbReference type="GO" id="GO:0000510">
    <property type="term" value="F:H3-H4 histone complex chaperone activity"/>
    <property type="evidence" value="ECO:0007669"/>
    <property type="project" value="EnsemblMetazoa"/>
</dbReference>
<dbReference type="EMBL" id="CH954177">
    <property type="protein sequence ID" value="EDV58386.1"/>
    <property type="molecule type" value="Genomic_DNA"/>
</dbReference>
<organism evidence="1 2">
    <name type="scientific">Drosophila erecta</name>
    <name type="common">Fruit fly</name>
    <dbReference type="NCBI Taxonomy" id="7220"/>
    <lineage>
        <taxon>Eukaryota</taxon>
        <taxon>Metazoa</taxon>
        <taxon>Ecdysozoa</taxon>
        <taxon>Arthropoda</taxon>
        <taxon>Hexapoda</taxon>
        <taxon>Insecta</taxon>
        <taxon>Pterygota</taxon>
        <taxon>Neoptera</taxon>
        <taxon>Endopterygota</taxon>
        <taxon>Diptera</taxon>
        <taxon>Brachycera</taxon>
        <taxon>Muscomorpha</taxon>
        <taxon>Ephydroidea</taxon>
        <taxon>Drosophilidae</taxon>
        <taxon>Drosophila</taxon>
        <taxon>Sophophora</taxon>
    </lineage>
</organism>
<dbReference type="OrthoDB" id="7869418at2759"/>
<proteinExistence type="predicted"/>
<evidence type="ECO:0000313" key="1">
    <source>
        <dbReference type="EMBL" id="EDV58386.1"/>
    </source>
</evidence>
<evidence type="ECO:0000313" key="2">
    <source>
        <dbReference type="Proteomes" id="UP000008711"/>
    </source>
</evidence>
<dbReference type="GO" id="GO:0005634">
    <property type="term" value="C:nucleus"/>
    <property type="evidence" value="ECO:0007669"/>
    <property type="project" value="EnsemblMetazoa"/>
</dbReference>
<reference evidence="1 2" key="1">
    <citation type="journal article" date="2007" name="Nature">
        <title>Evolution of genes and genomes on the Drosophila phylogeny.</title>
        <authorList>
            <consortium name="Drosophila 12 Genomes Consortium"/>
            <person name="Clark A.G."/>
            <person name="Eisen M.B."/>
            <person name="Smith D.R."/>
            <person name="Bergman C.M."/>
            <person name="Oliver B."/>
            <person name="Markow T.A."/>
            <person name="Kaufman T.C."/>
            <person name="Kellis M."/>
            <person name="Gelbart W."/>
            <person name="Iyer V.N."/>
            <person name="Pollard D.A."/>
            <person name="Sackton T.B."/>
            <person name="Larracuente A.M."/>
            <person name="Singh N.D."/>
            <person name="Abad J.P."/>
            <person name="Abt D.N."/>
            <person name="Adryan B."/>
            <person name="Aguade M."/>
            <person name="Akashi H."/>
            <person name="Anderson W.W."/>
            <person name="Aquadro C.F."/>
            <person name="Ardell D.H."/>
            <person name="Arguello R."/>
            <person name="Artieri C.G."/>
            <person name="Barbash D.A."/>
            <person name="Barker D."/>
            <person name="Barsanti P."/>
            <person name="Batterham P."/>
            <person name="Batzoglou S."/>
            <person name="Begun D."/>
            <person name="Bhutkar A."/>
            <person name="Blanco E."/>
            <person name="Bosak S.A."/>
            <person name="Bradley R.K."/>
            <person name="Brand A.D."/>
            <person name="Brent M.R."/>
            <person name="Brooks A.N."/>
            <person name="Brown R.H."/>
            <person name="Butlin R.K."/>
            <person name="Caggese C."/>
            <person name="Calvi B.R."/>
            <person name="Bernardo de Carvalho A."/>
            <person name="Caspi A."/>
            <person name="Castrezana S."/>
            <person name="Celniker S.E."/>
            <person name="Chang J.L."/>
            <person name="Chapple C."/>
            <person name="Chatterji S."/>
            <person name="Chinwalla A."/>
            <person name="Civetta A."/>
            <person name="Clifton S.W."/>
            <person name="Comeron J.M."/>
            <person name="Costello J.C."/>
            <person name="Coyne J.A."/>
            <person name="Daub J."/>
            <person name="David R.G."/>
            <person name="Delcher A.L."/>
            <person name="Delehaunty K."/>
            <person name="Do C.B."/>
            <person name="Ebling H."/>
            <person name="Edwards K."/>
            <person name="Eickbush T."/>
            <person name="Evans J.D."/>
            <person name="Filipski A."/>
            <person name="Findeiss S."/>
            <person name="Freyhult E."/>
            <person name="Fulton L."/>
            <person name="Fulton R."/>
            <person name="Garcia A.C."/>
            <person name="Gardiner A."/>
            <person name="Garfield D.A."/>
            <person name="Garvin B.E."/>
            <person name="Gibson G."/>
            <person name="Gilbert D."/>
            <person name="Gnerre S."/>
            <person name="Godfrey J."/>
            <person name="Good R."/>
            <person name="Gotea V."/>
            <person name="Gravely B."/>
            <person name="Greenberg A.J."/>
            <person name="Griffiths-Jones S."/>
            <person name="Gross S."/>
            <person name="Guigo R."/>
            <person name="Gustafson E.A."/>
            <person name="Haerty W."/>
            <person name="Hahn M.W."/>
            <person name="Halligan D.L."/>
            <person name="Halpern A.L."/>
            <person name="Halter G.M."/>
            <person name="Han M.V."/>
            <person name="Heger A."/>
            <person name="Hillier L."/>
            <person name="Hinrichs A.S."/>
            <person name="Holmes I."/>
            <person name="Hoskins R.A."/>
            <person name="Hubisz M.J."/>
            <person name="Hultmark D."/>
            <person name="Huntley M.A."/>
            <person name="Jaffe D.B."/>
            <person name="Jagadeeshan S."/>
            <person name="Jeck W.R."/>
            <person name="Johnson J."/>
            <person name="Jones C.D."/>
            <person name="Jordan W.C."/>
            <person name="Karpen G.H."/>
            <person name="Kataoka E."/>
            <person name="Keightley P.D."/>
            <person name="Kheradpour P."/>
            <person name="Kirkness E.F."/>
            <person name="Koerich L.B."/>
            <person name="Kristiansen K."/>
            <person name="Kudrna D."/>
            <person name="Kulathinal R.J."/>
            <person name="Kumar S."/>
            <person name="Kwok R."/>
            <person name="Lander E."/>
            <person name="Langley C.H."/>
            <person name="Lapoint R."/>
            <person name="Lazzaro B.P."/>
            <person name="Lee S.J."/>
            <person name="Levesque L."/>
            <person name="Li R."/>
            <person name="Lin C.F."/>
            <person name="Lin M.F."/>
            <person name="Lindblad-Toh K."/>
            <person name="Llopart A."/>
            <person name="Long M."/>
            <person name="Low L."/>
            <person name="Lozovsky E."/>
            <person name="Lu J."/>
            <person name="Luo M."/>
            <person name="Machado C.A."/>
            <person name="Makalowski W."/>
            <person name="Marzo M."/>
            <person name="Matsuda M."/>
            <person name="Matzkin L."/>
            <person name="McAllister B."/>
            <person name="McBride C.S."/>
            <person name="McKernan B."/>
            <person name="McKernan K."/>
            <person name="Mendez-Lago M."/>
            <person name="Minx P."/>
            <person name="Mollenhauer M.U."/>
            <person name="Montooth K."/>
            <person name="Mount S.M."/>
            <person name="Mu X."/>
            <person name="Myers E."/>
            <person name="Negre B."/>
            <person name="Newfeld S."/>
            <person name="Nielsen R."/>
            <person name="Noor M.A."/>
            <person name="O'Grady P."/>
            <person name="Pachter L."/>
            <person name="Papaceit M."/>
            <person name="Parisi M.J."/>
            <person name="Parisi M."/>
            <person name="Parts L."/>
            <person name="Pedersen J.S."/>
            <person name="Pesole G."/>
            <person name="Phillippy A.M."/>
            <person name="Ponting C.P."/>
            <person name="Pop M."/>
            <person name="Porcelli D."/>
            <person name="Powell J.R."/>
            <person name="Prohaska S."/>
            <person name="Pruitt K."/>
            <person name="Puig M."/>
            <person name="Quesneville H."/>
            <person name="Ram K.R."/>
            <person name="Rand D."/>
            <person name="Rasmussen M.D."/>
            <person name="Reed L.K."/>
            <person name="Reenan R."/>
            <person name="Reily A."/>
            <person name="Remington K.A."/>
            <person name="Rieger T.T."/>
            <person name="Ritchie M.G."/>
            <person name="Robin C."/>
            <person name="Rogers Y.H."/>
            <person name="Rohde C."/>
            <person name="Rozas J."/>
            <person name="Rubenfield M.J."/>
            <person name="Ruiz A."/>
            <person name="Russo S."/>
            <person name="Salzberg S.L."/>
            <person name="Sanchez-Gracia A."/>
            <person name="Saranga D.J."/>
            <person name="Sato H."/>
            <person name="Schaeffer S.W."/>
            <person name="Schatz M.C."/>
            <person name="Schlenke T."/>
            <person name="Schwartz R."/>
            <person name="Segarra C."/>
            <person name="Singh R.S."/>
            <person name="Sirot L."/>
            <person name="Sirota M."/>
            <person name="Sisneros N.B."/>
            <person name="Smith C.D."/>
            <person name="Smith T.F."/>
            <person name="Spieth J."/>
            <person name="Stage D.E."/>
            <person name="Stark A."/>
            <person name="Stephan W."/>
            <person name="Strausberg R.L."/>
            <person name="Strempel S."/>
            <person name="Sturgill D."/>
            <person name="Sutton G."/>
            <person name="Sutton G.G."/>
            <person name="Tao W."/>
            <person name="Teichmann S."/>
            <person name="Tobari Y.N."/>
            <person name="Tomimura Y."/>
            <person name="Tsolas J.M."/>
            <person name="Valente V.L."/>
            <person name="Venter E."/>
            <person name="Venter J.C."/>
            <person name="Vicario S."/>
            <person name="Vieira F.G."/>
            <person name="Vilella A.J."/>
            <person name="Villasante A."/>
            <person name="Walenz B."/>
            <person name="Wang J."/>
            <person name="Wasserman M."/>
            <person name="Watts T."/>
            <person name="Wilson D."/>
            <person name="Wilson R.K."/>
            <person name="Wing R.A."/>
            <person name="Wolfner M.F."/>
            <person name="Wong A."/>
            <person name="Wong G.K."/>
            <person name="Wu C.I."/>
            <person name="Wu G."/>
            <person name="Yamamoto D."/>
            <person name="Yang H.P."/>
            <person name="Yang S.P."/>
            <person name="Yorke J.A."/>
            <person name="Yoshida K."/>
            <person name="Zdobnov E."/>
            <person name="Zhang P."/>
            <person name="Zhang Y."/>
            <person name="Zimin A.V."/>
            <person name="Baldwin J."/>
            <person name="Abdouelleil A."/>
            <person name="Abdulkadir J."/>
            <person name="Abebe A."/>
            <person name="Abera B."/>
            <person name="Abreu J."/>
            <person name="Acer S.C."/>
            <person name="Aftuck L."/>
            <person name="Alexander A."/>
            <person name="An P."/>
            <person name="Anderson E."/>
            <person name="Anderson S."/>
            <person name="Arachi H."/>
            <person name="Azer M."/>
            <person name="Bachantsang P."/>
            <person name="Barry A."/>
            <person name="Bayul T."/>
            <person name="Berlin A."/>
            <person name="Bessette D."/>
            <person name="Bloom T."/>
            <person name="Blye J."/>
            <person name="Boguslavskiy L."/>
            <person name="Bonnet C."/>
            <person name="Boukhgalter B."/>
            <person name="Bourzgui I."/>
            <person name="Brown A."/>
            <person name="Cahill P."/>
            <person name="Channer S."/>
            <person name="Cheshatsang Y."/>
            <person name="Chuda L."/>
            <person name="Citroen M."/>
            <person name="Collymore A."/>
            <person name="Cooke P."/>
            <person name="Costello M."/>
            <person name="D'Aco K."/>
            <person name="Daza R."/>
            <person name="De Haan G."/>
            <person name="DeGray S."/>
            <person name="DeMaso C."/>
            <person name="Dhargay N."/>
            <person name="Dooley K."/>
            <person name="Dooley E."/>
            <person name="Doricent M."/>
            <person name="Dorje P."/>
            <person name="Dorjee K."/>
            <person name="Dupes A."/>
            <person name="Elong R."/>
            <person name="Falk J."/>
            <person name="Farina A."/>
            <person name="Faro S."/>
            <person name="Ferguson D."/>
            <person name="Fisher S."/>
            <person name="Foley C.D."/>
            <person name="Franke A."/>
            <person name="Friedrich D."/>
            <person name="Gadbois L."/>
            <person name="Gearin G."/>
            <person name="Gearin C.R."/>
            <person name="Giannoukos G."/>
            <person name="Goode T."/>
            <person name="Graham J."/>
            <person name="Grandbois E."/>
            <person name="Grewal S."/>
            <person name="Gyaltsen K."/>
            <person name="Hafez N."/>
            <person name="Hagos B."/>
            <person name="Hall J."/>
            <person name="Henson C."/>
            <person name="Hollinger A."/>
            <person name="Honan T."/>
            <person name="Huard M.D."/>
            <person name="Hughes L."/>
            <person name="Hurhula B."/>
            <person name="Husby M.E."/>
            <person name="Kamat A."/>
            <person name="Kanga B."/>
            <person name="Kashin S."/>
            <person name="Khazanovich D."/>
            <person name="Kisner P."/>
            <person name="Lance K."/>
            <person name="Lara M."/>
            <person name="Lee W."/>
            <person name="Lennon N."/>
            <person name="Letendre F."/>
            <person name="LeVine R."/>
            <person name="Lipovsky A."/>
            <person name="Liu X."/>
            <person name="Liu J."/>
            <person name="Liu S."/>
            <person name="Lokyitsang T."/>
            <person name="Lokyitsang Y."/>
            <person name="Lubonja R."/>
            <person name="Lui A."/>
            <person name="MacDonald P."/>
            <person name="Magnisalis V."/>
            <person name="Maru K."/>
            <person name="Matthews C."/>
            <person name="McCusker W."/>
            <person name="McDonough S."/>
            <person name="Mehta T."/>
            <person name="Meldrim J."/>
            <person name="Meneus L."/>
            <person name="Mihai O."/>
            <person name="Mihalev A."/>
            <person name="Mihova T."/>
            <person name="Mittelman R."/>
            <person name="Mlenga V."/>
            <person name="Montmayeur A."/>
            <person name="Mulrain L."/>
            <person name="Navidi A."/>
            <person name="Naylor J."/>
            <person name="Negash T."/>
            <person name="Nguyen T."/>
            <person name="Nguyen N."/>
            <person name="Nicol R."/>
            <person name="Norbu C."/>
            <person name="Norbu N."/>
            <person name="Novod N."/>
            <person name="O'Neill B."/>
            <person name="Osman S."/>
            <person name="Markiewicz E."/>
            <person name="Oyono O.L."/>
            <person name="Patti C."/>
            <person name="Phunkhang P."/>
            <person name="Pierre F."/>
            <person name="Priest M."/>
            <person name="Raghuraman S."/>
            <person name="Rege F."/>
            <person name="Reyes R."/>
            <person name="Rise C."/>
            <person name="Rogov P."/>
            <person name="Ross K."/>
            <person name="Ryan E."/>
            <person name="Settipalli S."/>
            <person name="Shea T."/>
            <person name="Sherpa N."/>
            <person name="Shi L."/>
            <person name="Shih D."/>
            <person name="Sparrow T."/>
            <person name="Spaulding J."/>
            <person name="Stalker J."/>
            <person name="Stange-Thomann N."/>
            <person name="Stavropoulos S."/>
            <person name="Stone C."/>
            <person name="Strader C."/>
            <person name="Tesfaye S."/>
            <person name="Thomson T."/>
            <person name="Thoulutsang Y."/>
            <person name="Thoulutsang D."/>
            <person name="Topham K."/>
            <person name="Topping I."/>
            <person name="Tsamla T."/>
            <person name="Vassiliev H."/>
            <person name="Vo A."/>
            <person name="Wangchuk T."/>
            <person name="Wangdi T."/>
            <person name="Weiand M."/>
            <person name="Wilkinson J."/>
            <person name="Wilson A."/>
            <person name="Yadav S."/>
            <person name="Young G."/>
            <person name="Yu Q."/>
            <person name="Zembek L."/>
            <person name="Zhong D."/>
            <person name="Zimmer A."/>
            <person name="Zwirko Z."/>
            <person name="Jaffe D.B."/>
            <person name="Alvarez P."/>
            <person name="Brockman W."/>
            <person name="Butler J."/>
            <person name="Chin C."/>
            <person name="Gnerre S."/>
            <person name="Grabherr M."/>
            <person name="Kleber M."/>
            <person name="Mauceli E."/>
            <person name="MacCallum I."/>
        </authorList>
    </citation>
    <scope>NUCLEOTIDE SEQUENCE [LARGE SCALE GENOMIC DNA]</scope>
    <source>
        <strain evidence="1 2">TSC#14021-0224.01</strain>
    </source>
</reference>
<sequence>MLSLETMKNRSKFYDQQYENRLPVDCKTEDARQDAKNFQDDCVTSSVQGPLPQVGRVLRRIRSSLWSRLWGASNPCPAPAPAPAPAHLKTHPNEPSILYPARMHSKPIPQWQVSPAAYVGYRYRLR</sequence>
<name>B3N8G3_DROER</name>
<dbReference type="PhylomeDB" id="B3N8G3"/>
<dbReference type="GO" id="GO:0035092">
    <property type="term" value="P:sperm DNA condensation"/>
    <property type="evidence" value="ECO:0007669"/>
    <property type="project" value="EnsemblMetazoa"/>
</dbReference>
<reference evidence="1 2" key="2">
    <citation type="journal article" date="2008" name="Bioinformatics">
        <title>Assembly reconciliation.</title>
        <authorList>
            <person name="Zimin A.V."/>
            <person name="Smith D.R."/>
            <person name="Sutton G."/>
            <person name="Yorke J.A."/>
        </authorList>
    </citation>
    <scope>NUCLEOTIDE SEQUENCE [LARGE SCALE GENOMIC DNA]</scope>
    <source>
        <strain evidence="1 2">TSC#14021-0224.01</strain>
    </source>
</reference>
<dbReference type="Proteomes" id="UP000008711">
    <property type="component" value="Unassembled WGS sequence"/>
</dbReference>
<dbReference type="KEGG" id="der:6540917"/>
<accession>B3N8G3</accession>